<dbReference type="GO" id="GO:0008934">
    <property type="term" value="F:inositol monophosphate 1-phosphatase activity"/>
    <property type="evidence" value="ECO:0007669"/>
    <property type="project" value="TreeGrafter"/>
</dbReference>
<comment type="similarity">
    <text evidence="3">Belongs to the inositol monophosphatase superfamily.</text>
</comment>
<evidence type="ECO:0000256" key="4">
    <source>
        <dbReference type="ARBA" id="ARBA00013085"/>
    </source>
</evidence>
<dbReference type="SUPFAM" id="SSF56655">
    <property type="entry name" value="Carbohydrate phosphatase"/>
    <property type="match status" value="1"/>
</dbReference>
<dbReference type="GO" id="GO:0004401">
    <property type="term" value="F:histidinol-phosphatase activity"/>
    <property type="evidence" value="ECO:0007669"/>
    <property type="project" value="UniProtKB-UniRule"/>
</dbReference>
<feature type="binding site" evidence="12">
    <location>
        <position position="83"/>
    </location>
    <ligand>
        <name>Mg(2+)</name>
        <dbReference type="ChEBI" id="CHEBI:18420"/>
        <label>1</label>
        <note>catalytic</note>
    </ligand>
</feature>
<evidence type="ECO:0000256" key="1">
    <source>
        <dbReference type="ARBA" id="ARBA00001946"/>
    </source>
</evidence>
<keyword evidence="8 12" id="KW-0460">Magnesium</keyword>
<evidence type="ECO:0000256" key="5">
    <source>
        <dbReference type="ARBA" id="ARBA00022605"/>
    </source>
</evidence>
<evidence type="ECO:0000313" key="14">
    <source>
        <dbReference type="Proteomes" id="UP000281647"/>
    </source>
</evidence>
<dbReference type="GO" id="GO:0046872">
    <property type="term" value="F:metal ion binding"/>
    <property type="evidence" value="ECO:0007669"/>
    <property type="project" value="UniProtKB-KW"/>
</dbReference>
<evidence type="ECO:0000256" key="12">
    <source>
        <dbReference type="PIRSR" id="PIRSR600760-2"/>
    </source>
</evidence>
<organism evidence="13 14">
    <name type="scientific">Borborobacter arsenicus</name>
    <dbReference type="NCBI Taxonomy" id="1851146"/>
    <lineage>
        <taxon>Bacteria</taxon>
        <taxon>Pseudomonadati</taxon>
        <taxon>Pseudomonadota</taxon>
        <taxon>Alphaproteobacteria</taxon>
        <taxon>Hyphomicrobiales</taxon>
        <taxon>Phyllobacteriaceae</taxon>
        <taxon>Borborobacter</taxon>
    </lineage>
</organism>
<keyword evidence="9" id="KW-0368">Histidine biosynthesis</keyword>
<feature type="binding site" evidence="12">
    <location>
        <position position="86"/>
    </location>
    <ligand>
        <name>Mg(2+)</name>
        <dbReference type="ChEBI" id="CHEBI:18420"/>
        <label>1</label>
        <note>catalytic</note>
    </ligand>
</feature>
<dbReference type="OrthoDB" id="9785695at2"/>
<dbReference type="InterPro" id="IPR000760">
    <property type="entry name" value="Inositol_monophosphatase-like"/>
</dbReference>
<dbReference type="NCBIfam" id="TIGR02067">
    <property type="entry name" value="his_9_HisN"/>
    <property type="match status" value="1"/>
</dbReference>
<dbReference type="PANTHER" id="PTHR20854">
    <property type="entry name" value="INOSITOL MONOPHOSPHATASE"/>
    <property type="match status" value="1"/>
</dbReference>
<dbReference type="GO" id="GO:0006020">
    <property type="term" value="P:inositol metabolic process"/>
    <property type="evidence" value="ECO:0007669"/>
    <property type="project" value="TreeGrafter"/>
</dbReference>
<dbReference type="PROSITE" id="PS00629">
    <property type="entry name" value="IMP_1"/>
    <property type="match status" value="1"/>
</dbReference>
<dbReference type="UniPathway" id="UPA00031">
    <property type="reaction ID" value="UER00013"/>
</dbReference>
<sequence>MSITVEFMRRIAEAAATETLPRFRRQSEVSNKLSGGFDPVTEADRGAERAIRALINAEFPDHGILGEEYGAENVANSHVWVVDPIDGTRAYISGLPVWGTLVGLTVDGDAVAGMMSQPFTGELYYADGAGAHYEGPGGARRLSTRATTALADATLFTTTPALYEGDKRLRFDRLEQQVRLSRYGVDCYAFAMLASGNIDLVIEPGLQPYDIVALIPIIEQAGGIITNFDGGPAENGGDIIAAATRELHAAAMQVLGG</sequence>
<keyword evidence="6 12" id="KW-0479">Metal-binding</keyword>
<keyword evidence="7 13" id="KW-0378">Hydrolase</keyword>
<evidence type="ECO:0000256" key="6">
    <source>
        <dbReference type="ARBA" id="ARBA00022723"/>
    </source>
</evidence>
<dbReference type="Gene3D" id="3.40.190.80">
    <property type="match status" value="1"/>
</dbReference>
<dbReference type="PRINTS" id="PR00377">
    <property type="entry name" value="IMPHPHTASES"/>
</dbReference>
<dbReference type="Proteomes" id="UP000281647">
    <property type="component" value="Unassembled WGS sequence"/>
</dbReference>
<evidence type="ECO:0000256" key="11">
    <source>
        <dbReference type="NCBIfam" id="TIGR02067"/>
    </source>
</evidence>
<dbReference type="Gene3D" id="3.30.540.10">
    <property type="entry name" value="Fructose-1,6-Bisphosphatase, subunit A, domain 1"/>
    <property type="match status" value="1"/>
</dbReference>
<dbReference type="CDD" id="cd01641">
    <property type="entry name" value="Bacterial_IMPase_like_1"/>
    <property type="match status" value="1"/>
</dbReference>
<keyword evidence="5" id="KW-0028">Amino-acid biosynthesis</keyword>
<dbReference type="InterPro" id="IPR011809">
    <property type="entry name" value="His_9_proposed"/>
</dbReference>
<evidence type="ECO:0000313" key="13">
    <source>
        <dbReference type="EMBL" id="RUM97481.1"/>
    </source>
</evidence>
<dbReference type="GO" id="GO:0000105">
    <property type="term" value="P:L-histidine biosynthetic process"/>
    <property type="evidence" value="ECO:0007669"/>
    <property type="project" value="UniProtKB-UniRule"/>
</dbReference>
<feature type="binding site" evidence="12">
    <location>
        <position position="85"/>
    </location>
    <ligand>
        <name>Mg(2+)</name>
        <dbReference type="ChEBI" id="CHEBI:18420"/>
        <label>1</label>
        <note>catalytic</note>
    </ligand>
</feature>
<feature type="binding site" evidence="12">
    <location>
        <position position="210"/>
    </location>
    <ligand>
        <name>Mg(2+)</name>
        <dbReference type="ChEBI" id="CHEBI:18420"/>
        <label>1</label>
        <note>catalytic</note>
    </ligand>
</feature>
<evidence type="ECO:0000256" key="7">
    <source>
        <dbReference type="ARBA" id="ARBA00022801"/>
    </source>
</evidence>
<gene>
    <name evidence="13" type="primary">hisN</name>
    <name evidence="13" type="ORF">EET67_12550</name>
</gene>
<evidence type="ECO:0000256" key="8">
    <source>
        <dbReference type="ARBA" id="ARBA00022842"/>
    </source>
</evidence>
<dbReference type="AlphaFoldDB" id="A0A432V5P6"/>
<comment type="catalytic activity">
    <reaction evidence="10">
        <text>L-histidinol phosphate + H2O = L-histidinol + phosphate</text>
        <dbReference type="Rhea" id="RHEA:14465"/>
        <dbReference type="ChEBI" id="CHEBI:15377"/>
        <dbReference type="ChEBI" id="CHEBI:43474"/>
        <dbReference type="ChEBI" id="CHEBI:57699"/>
        <dbReference type="ChEBI" id="CHEBI:57980"/>
        <dbReference type="EC" id="3.1.3.15"/>
    </reaction>
</comment>
<proteinExistence type="inferred from homology"/>
<keyword evidence="14" id="KW-1185">Reference proteome</keyword>
<evidence type="ECO:0000256" key="3">
    <source>
        <dbReference type="ARBA" id="ARBA00009759"/>
    </source>
</evidence>
<dbReference type="Pfam" id="PF00459">
    <property type="entry name" value="Inositol_P"/>
    <property type="match status" value="1"/>
</dbReference>
<reference evidence="13 14" key="1">
    <citation type="submission" date="2018-11" db="EMBL/GenBank/DDBJ databases">
        <title>Pseudaminobacter arsenicus sp. nov., an arsenic-resistant bacterium isolated from arsenic-rich aquifers.</title>
        <authorList>
            <person name="Mu Y."/>
        </authorList>
    </citation>
    <scope>NUCLEOTIDE SEQUENCE [LARGE SCALE GENOMIC DNA]</scope>
    <source>
        <strain evidence="13 14">CB3</strain>
    </source>
</reference>
<evidence type="ECO:0000256" key="9">
    <source>
        <dbReference type="ARBA" id="ARBA00023102"/>
    </source>
</evidence>
<accession>A0A432V5P6</accession>
<dbReference type="PANTHER" id="PTHR20854:SF4">
    <property type="entry name" value="INOSITOL-1-MONOPHOSPHATASE-RELATED"/>
    <property type="match status" value="1"/>
</dbReference>
<evidence type="ECO:0000256" key="10">
    <source>
        <dbReference type="ARBA" id="ARBA00049158"/>
    </source>
</evidence>
<dbReference type="InterPro" id="IPR020583">
    <property type="entry name" value="Inositol_monoP_metal-BS"/>
</dbReference>
<evidence type="ECO:0000256" key="2">
    <source>
        <dbReference type="ARBA" id="ARBA00004970"/>
    </source>
</evidence>
<comment type="pathway">
    <text evidence="2">Amino-acid biosynthesis; L-histidine biosynthesis; L-histidine from 5-phospho-alpha-D-ribose 1-diphosphate: step 8/9.</text>
</comment>
<comment type="cofactor">
    <cofactor evidence="1 12">
        <name>Mg(2+)</name>
        <dbReference type="ChEBI" id="CHEBI:18420"/>
    </cofactor>
</comment>
<dbReference type="GO" id="GO:0007165">
    <property type="term" value="P:signal transduction"/>
    <property type="evidence" value="ECO:0007669"/>
    <property type="project" value="TreeGrafter"/>
</dbReference>
<name>A0A432V5P6_9HYPH</name>
<comment type="caution">
    <text evidence="13">The sequence shown here is derived from an EMBL/GenBank/DDBJ whole genome shotgun (WGS) entry which is preliminary data.</text>
</comment>
<dbReference type="EMBL" id="RKST01000011">
    <property type="protein sequence ID" value="RUM97481.1"/>
    <property type="molecule type" value="Genomic_DNA"/>
</dbReference>
<dbReference type="EC" id="3.1.3.15" evidence="4 11"/>
<feature type="binding site" evidence="12">
    <location>
        <position position="67"/>
    </location>
    <ligand>
        <name>Mg(2+)</name>
        <dbReference type="ChEBI" id="CHEBI:18420"/>
        <label>1</label>
        <note>catalytic</note>
    </ligand>
</feature>
<protein>
    <recommendedName>
        <fullName evidence="4 11">Histidinol-phosphatase</fullName>
        <ecNumber evidence="4 11">3.1.3.15</ecNumber>
    </recommendedName>
</protein>